<evidence type="ECO:0000256" key="6">
    <source>
        <dbReference type="PROSITE-ProRule" id="PRU10007"/>
    </source>
</evidence>
<dbReference type="InterPro" id="IPR016161">
    <property type="entry name" value="Ald_DH/histidinol_DH"/>
</dbReference>
<dbReference type="Gene3D" id="3.40.605.10">
    <property type="entry name" value="Aldehyde Dehydrogenase, Chain A, domain 1"/>
    <property type="match status" value="1"/>
</dbReference>
<dbReference type="InterPro" id="IPR012394">
    <property type="entry name" value="Aldehyde_DH_NAD(P)"/>
</dbReference>
<keyword evidence="8" id="KW-1133">Transmembrane helix</keyword>
<name>A0A1B6DY37_9HEMI</name>
<keyword evidence="3" id="KW-0520">NAD</keyword>
<dbReference type="FunFam" id="3.40.605.10:FF:000004">
    <property type="entry name" value="Aldehyde dehydrogenase"/>
    <property type="match status" value="1"/>
</dbReference>
<keyword evidence="8" id="KW-0812">Transmembrane</keyword>
<dbReference type="GO" id="GO:0005737">
    <property type="term" value="C:cytoplasm"/>
    <property type="evidence" value="ECO:0007669"/>
    <property type="project" value="TreeGrafter"/>
</dbReference>
<evidence type="ECO:0000256" key="4">
    <source>
        <dbReference type="PIRNR" id="PIRNR036492"/>
    </source>
</evidence>
<evidence type="ECO:0000256" key="2">
    <source>
        <dbReference type="ARBA" id="ARBA00023002"/>
    </source>
</evidence>
<dbReference type="PANTHER" id="PTHR43570">
    <property type="entry name" value="ALDEHYDE DEHYDROGENASE"/>
    <property type="match status" value="1"/>
</dbReference>
<evidence type="ECO:0000256" key="7">
    <source>
        <dbReference type="RuleBase" id="RU003345"/>
    </source>
</evidence>
<evidence type="ECO:0000256" key="3">
    <source>
        <dbReference type="ARBA" id="ARBA00023027"/>
    </source>
</evidence>
<accession>A0A1B6DY37</accession>
<dbReference type="InterPro" id="IPR016162">
    <property type="entry name" value="Ald_DH_N"/>
</dbReference>
<dbReference type="Gene3D" id="3.40.309.10">
    <property type="entry name" value="Aldehyde Dehydrogenase, Chain A, domain 2"/>
    <property type="match status" value="1"/>
</dbReference>
<dbReference type="GO" id="GO:0004029">
    <property type="term" value="F:aldehyde dehydrogenase (NAD+) activity"/>
    <property type="evidence" value="ECO:0007669"/>
    <property type="project" value="TreeGrafter"/>
</dbReference>
<dbReference type="GO" id="GO:0006081">
    <property type="term" value="P:aldehyde metabolic process"/>
    <property type="evidence" value="ECO:0007669"/>
    <property type="project" value="InterPro"/>
</dbReference>
<dbReference type="InterPro" id="IPR015590">
    <property type="entry name" value="Aldehyde_DH_dom"/>
</dbReference>
<dbReference type="SUPFAM" id="SSF53720">
    <property type="entry name" value="ALDH-like"/>
    <property type="match status" value="1"/>
</dbReference>
<dbReference type="PROSITE" id="PS00687">
    <property type="entry name" value="ALDEHYDE_DEHYDR_GLU"/>
    <property type="match status" value="1"/>
</dbReference>
<reference evidence="10" key="1">
    <citation type="submission" date="2015-12" db="EMBL/GenBank/DDBJ databases">
        <title>De novo transcriptome assembly of four potential Pierce s Disease insect vectors from Arizona vineyards.</title>
        <authorList>
            <person name="Tassone E.E."/>
        </authorList>
    </citation>
    <scope>NUCLEOTIDE SEQUENCE</scope>
</reference>
<dbReference type="PIRSF" id="PIRSF036492">
    <property type="entry name" value="ALDH"/>
    <property type="match status" value="1"/>
</dbReference>
<protein>
    <recommendedName>
        <fullName evidence="4">Aldehyde dehydrogenase</fullName>
    </recommendedName>
</protein>
<evidence type="ECO:0000313" key="10">
    <source>
        <dbReference type="EMBL" id="JAS30592.1"/>
    </source>
</evidence>
<feature type="domain" description="Aldehyde dehydrogenase" evidence="9">
    <location>
        <begin position="38"/>
        <end position="464"/>
    </location>
</feature>
<dbReference type="InterPro" id="IPR016163">
    <property type="entry name" value="Ald_DH_C"/>
</dbReference>
<dbReference type="Pfam" id="PF00171">
    <property type="entry name" value="Aldedh"/>
    <property type="match status" value="1"/>
</dbReference>
<dbReference type="EMBL" id="GEDC01006706">
    <property type="protein sequence ID" value="JAS30592.1"/>
    <property type="molecule type" value="Transcribed_RNA"/>
</dbReference>
<dbReference type="InterPro" id="IPR029510">
    <property type="entry name" value="Ald_DH_CS_GLU"/>
</dbReference>
<dbReference type="AlphaFoldDB" id="A0A1B6DY37"/>
<proteinExistence type="inferred from homology"/>
<keyword evidence="8" id="KW-0472">Membrane</keyword>
<evidence type="ECO:0000256" key="8">
    <source>
        <dbReference type="SAM" id="Phobius"/>
    </source>
</evidence>
<evidence type="ECO:0000259" key="9">
    <source>
        <dbReference type="Pfam" id="PF00171"/>
    </source>
</evidence>
<organism evidence="10">
    <name type="scientific">Clastoptera arizonana</name>
    <name type="common">Arizona spittle bug</name>
    <dbReference type="NCBI Taxonomy" id="38151"/>
    <lineage>
        <taxon>Eukaryota</taxon>
        <taxon>Metazoa</taxon>
        <taxon>Ecdysozoa</taxon>
        <taxon>Arthropoda</taxon>
        <taxon>Hexapoda</taxon>
        <taxon>Insecta</taxon>
        <taxon>Pterygota</taxon>
        <taxon>Neoptera</taxon>
        <taxon>Paraneoptera</taxon>
        <taxon>Hemiptera</taxon>
        <taxon>Auchenorrhyncha</taxon>
        <taxon>Cercopoidea</taxon>
        <taxon>Clastopteridae</taxon>
        <taxon>Clastoptera</taxon>
    </lineage>
</organism>
<dbReference type="CDD" id="cd07132">
    <property type="entry name" value="ALDH_F3AB"/>
    <property type="match status" value="1"/>
</dbReference>
<feature type="transmembrane region" description="Helical" evidence="8">
    <location>
        <begin position="508"/>
        <end position="532"/>
    </location>
</feature>
<comment type="similarity">
    <text evidence="1 4 7">Belongs to the aldehyde dehydrogenase family.</text>
</comment>
<feature type="active site" evidence="5 6">
    <location>
        <position position="248"/>
    </location>
</feature>
<feature type="active site" evidence="5">
    <location>
        <position position="282"/>
    </location>
</feature>
<evidence type="ECO:0000256" key="5">
    <source>
        <dbReference type="PIRSR" id="PIRSR036492-1"/>
    </source>
</evidence>
<dbReference type="FunFam" id="3.40.309.10:FF:000003">
    <property type="entry name" value="Aldehyde dehydrogenase"/>
    <property type="match status" value="1"/>
</dbReference>
<dbReference type="PANTHER" id="PTHR43570:SF16">
    <property type="entry name" value="ALDEHYDE DEHYDROGENASE TYPE III, ISOFORM Q"/>
    <property type="match status" value="1"/>
</dbReference>
<evidence type="ECO:0000256" key="1">
    <source>
        <dbReference type="ARBA" id="ARBA00009986"/>
    </source>
</evidence>
<keyword evidence="2 4" id="KW-0560">Oxidoreductase</keyword>
<gene>
    <name evidence="10" type="ORF">g.35773</name>
</gene>
<sequence length="542" mass="60642">MLKDDKSGLCEEVIVQRESDEITAIEIPEDCSLNPLKTMTSYSQIIQTARNAFESGKTKTYKFRKQQLQQLLKMYEECSPDIMTALATDLRKSKMESYCMEIDLLLNDAKNSLINLSEWMEPEKPEKSFVNMLDTVMIYKEPFGVCLVIGAWNYPIQLSLLPFAGALAAGNCVILKPSEVAPASARLMAEIIPKYLDQECYHVIEGGIPETEELLKEKFDYIFYTGSTQVGKIIRNAANENLTPVTLELGGKSPVYLDGTVNMNVAAKRILWGKCVNSGQTCIAPDYILCSQQVQRLFLKEAEEVLKEWYGTNPLSSPDLCRIVNERHYKRLTDLMASSNIAIGGQKNPDERIIAPTIVVDVKAKDPIMQEEIFGPLLPIVNVDNAYEAINFINNRPKPLVVYLFTNKDEVYKKIVQETSSGAICVNDTVIYCAVESLPFGGVGKSGMGAYHGKYTFDTFTHKKGVLCKNYNTLGETLASARYPPYSEKKLNFIRMMMAKRRGVSSEFLSRFLTFGLGAALGVAAMFGYLYFSKVFGKPGAW</sequence>